<keyword evidence="1" id="KW-0732">Signal</keyword>
<sequence length="313" mass="31422">MKYFALFSSFALGLGVAAGACGDDGSNPGGDGGTTTSVGGAGGTGGASACPTSLDNACGTCMGEACCEDLSACEDDPDCWACVNAQDSEACERTQETHERVDRYLVCRGGSCQQACIEGGNGECEGDLAPVYEPACAACREGACCDEVANCAANEACWVDCFTQHDTDLCHANQDGHALYHALMSCFSSADCETECAVDPVDAACDAPADSPSMGACVPQNAACNPVTNAGCTEEGSACDIAPSGAFQCFPAPNTQAICEPCSQSVGYCAPGGTCVPGSTCARFCCDDGDCGTGTCDKTLLNSTDVGVCVAAN</sequence>
<dbReference type="PROSITE" id="PS51257">
    <property type="entry name" value="PROKAR_LIPOPROTEIN"/>
    <property type="match status" value="1"/>
</dbReference>
<dbReference type="STRING" id="1192034.CAP_8846"/>
<gene>
    <name evidence="2" type="ORF">CAP_8846</name>
</gene>
<feature type="chain" id="PRO_5001499671" description="Tryptophan synthase alpha chain" evidence="1">
    <location>
        <begin position="21"/>
        <end position="313"/>
    </location>
</feature>
<comment type="caution">
    <text evidence="2">The sequence shown here is derived from an EMBL/GenBank/DDBJ whole genome shotgun (WGS) entry which is preliminary data.</text>
</comment>
<dbReference type="AlphaFoldDB" id="A0A017SVG7"/>
<dbReference type="RefSeq" id="WP_044250175.1">
    <property type="nucleotide sequence ID" value="NZ_ASRX01000093.1"/>
</dbReference>
<reference evidence="2 3" key="1">
    <citation type="submission" date="2013-05" db="EMBL/GenBank/DDBJ databases">
        <title>Genome assembly of Chondromyces apiculatus DSM 436.</title>
        <authorList>
            <person name="Sharma G."/>
            <person name="Khatri I."/>
            <person name="Kaur C."/>
            <person name="Mayilraj S."/>
            <person name="Subramanian S."/>
        </authorList>
    </citation>
    <scope>NUCLEOTIDE SEQUENCE [LARGE SCALE GENOMIC DNA]</scope>
    <source>
        <strain evidence="2 3">DSM 436</strain>
    </source>
</reference>
<dbReference type="Proteomes" id="UP000019678">
    <property type="component" value="Unassembled WGS sequence"/>
</dbReference>
<keyword evidence="3" id="KW-1185">Reference proteome</keyword>
<evidence type="ECO:0000313" key="3">
    <source>
        <dbReference type="Proteomes" id="UP000019678"/>
    </source>
</evidence>
<name>A0A017SVG7_9BACT</name>
<feature type="signal peptide" evidence="1">
    <location>
        <begin position="1"/>
        <end position="20"/>
    </location>
</feature>
<proteinExistence type="predicted"/>
<accession>A0A017SVG7</accession>
<dbReference type="OrthoDB" id="5509963at2"/>
<protein>
    <recommendedName>
        <fullName evidence="4">Tryptophan synthase alpha chain</fullName>
    </recommendedName>
</protein>
<organism evidence="2 3">
    <name type="scientific">Chondromyces apiculatus DSM 436</name>
    <dbReference type="NCBI Taxonomy" id="1192034"/>
    <lineage>
        <taxon>Bacteria</taxon>
        <taxon>Pseudomonadati</taxon>
        <taxon>Myxococcota</taxon>
        <taxon>Polyangia</taxon>
        <taxon>Polyangiales</taxon>
        <taxon>Polyangiaceae</taxon>
        <taxon>Chondromyces</taxon>
    </lineage>
</organism>
<evidence type="ECO:0000313" key="2">
    <source>
        <dbReference type="EMBL" id="EYF00978.1"/>
    </source>
</evidence>
<dbReference type="EMBL" id="ASRX01000093">
    <property type="protein sequence ID" value="EYF00978.1"/>
    <property type="molecule type" value="Genomic_DNA"/>
</dbReference>
<evidence type="ECO:0000256" key="1">
    <source>
        <dbReference type="SAM" id="SignalP"/>
    </source>
</evidence>
<evidence type="ECO:0008006" key="4">
    <source>
        <dbReference type="Google" id="ProtNLM"/>
    </source>
</evidence>